<dbReference type="AlphaFoldDB" id="A0A1I1LRP0"/>
<protein>
    <submittedName>
        <fullName evidence="1">Uncharacterized protein</fullName>
    </submittedName>
</protein>
<accession>A0A1I1LRP0</accession>
<evidence type="ECO:0000313" key="1">
    <source>
        <dbReference type="EMBL" id="SFC72110.1"/>
    </source>
</evidence>
<dbReference type="RefSeq" id="WP_091490720.1">
    <property type="nucleotide sequence ID" value="NZ_FOMH01000002.1"/>
</dbReference>
<dbReference type="EMBL" id="FOMH01000002">
    <property type="protein sequence ID" value="SFC72110.1"/>
    <property type="molecule type" value="Genomic_DNA"/>
</dbReference>
<reference evidence="2" key="1">
    <citation type="submission" date="2016-10" db="EMBL/GenBank/DDBJ databases">
        <authorList>
            <person name="Varghese N."/>
            <person name="Submissions S."/>
        </authorList>
    </citation>
    <scope>NUCLEOTIDE SEQUENCE [LARGE SCALE GENOMIC DNA]</scope>
    <source>
        <strain evidence="2">CGMCC 1.10370</strain>
    </source>
</reference>
<proteinExistence type="predicted"/>
<dbReference type="PROSITE" id="PS51257">
    <property type="entry name" value="PROKAR_LIPOPROTEIN"/>
    <property type="match status" value="1"/>
</dbReference>
<sequence>MKKTTKIILCFFTAGVLYSCGSKNLSKRYTNVWKAPLFRIAETPQTMVQVGLTTKNVNNPPAALR</sequence>
<organism evidence="1 2">
    <name type="scientific">Flavobacterium phragmitis</name>
    <dbReference type="NCBI Taxonomy" id="739143"/>
    <lineage>
        <taxon>Bacteria</taxon>
        <taxon>Pseudomonadati</taxon>
        <taxon>Bacteroidota</taxon>
        <taxon>Flavobacteriia</taxon>
        <taxon>Flavobacteriales</taxon>
        <taxon>Flavobacteriaceae</taxon>
        <taxon>Flavobacterium</taxon>
    </lineage>
</organism>
<keyword evidence="2" id="KW-1185">Reference proteome</keyword>
<dbReference type="Proteomes" id="UP000199672">
    <property type="component" value="Unassembled WGS sequence"/>
</dbReference>
<name>A0A1I1LRP0_9FLAO</name>
<evidence type="ECO:0000313" key="2">
    <source>
        <dbReference type="Proteomes" id="UP000199672"/>
    </source>
</evidence>
<gene>
    <name evidence="1" type="ORF">SAMN05216297_1028</name>
</gene>